<evidence type="ECO:0000256" key="9">
    <source>
        <dbReference type="ARBA" id="ARBA00022837"/>
    </source>
</evidence>
<dbReference type="CDD" id="cd00054">
    <property type="entry name" value="EGF_CA"/>
    <property type="match status" value="2"/>
</dbReference>
<dbReference type="PROSITE" id="PS01186">
    <property type="entry name" value="EGF_2"/>
    <property type="match status" value="4"/>
</dbReference>
<evidence type="ECO:0000256" key="2">
    <source>
        <dbReference type="ARBA" id="ARBA00006127"/>
    </source>
</evidence>
<dbReference type="Proteomes" id="UP000710432">
    <property type="component" value="Unassembled WGS sequence"/>
</dbReference>
<dbReference type="FunFam" id="2.10.25.10:FF:000240">
    <property type="entry name" value="Vitamin K-dependent protein S"/>
    <property type="match status" value="1"/>
</dbReference>
<dbReference type="SMART" id="SM00181">
    <property type="entry name" value="EGF"/>
    <property type="match status" value="5"/>
</dbReference>
<keyword evidence="12" id="KW-0325">Glycoprotein</keyword>
<evidence type="ECO:0000313" key="19">
    <source>
        <dbReference type="Proteomes" id="UP000710432"/>
    </source>
</evidence>
<dbReference type="GO" id="GO:0005509">
    <property type="term" value="F:calcium ion binding"/>
    <property type="evidence" value="ECO:0007669"/>
    <property type="project" value="InterPro"/>
</dbReference>
<comment type="caution">
    <text evidence="16">Lacks conserved residue(s) required for the propagation of feature annotation.</text>
</comment>
<accession>A0A8J6KKB5</accession>
<dbReference type="InterPro" id="IPR049883">
    <property type="entry name" value="NOTCH1_EGF-like"/>
</dbReference>
<dbReference type="Gene3D" id="2.10.25.10">
    <property type="entry name" value="Laminin"/>
    <property type="match status" value="6"/>
</dbReference>
<evidence type="ECO:0000256" key="4">
    <source>
        <dbReference type="ARBA" id="ARBA00022525"/>
    </source>
</evidence>
<feature type="domain" description="EGF-like" evidence="17">
    <location>
        <begin position="287"/>
        <end position="327"/>
    </location>
</feature>
<comment type="caution">
    <text evidence="18">The sequence shown here is derived from an EMBL/GenBank/DDBJ whole genome shotgun (WGS) entry which is preliminary data.</text>
</comment>
<evidence type="ECO:0000256" key="7">
    <source>
        <dbReference type="ARBA" id="ARBA00022729"/>
    </source>
</evidence>
<dbReference type="InterPro" id="IPR009030">
    <property type="entry name" value="Growth_fac_rcpt_cys_sf"/>
</dbReference>
<evidence type="ECO:0000256" key="5">
    <source>
        <dbReference type="ARBA" id="ARBA00022530"/>
    </source>
</evidence>
<dbReference type="Pfam" id="PF07645">
    <property type="entry name" value="EGF_CA"/>
    <property type="match status" value="2"/>
</dbReference>
<name>A0A8J6KKB5_MICOH</name>
<keyword evidence="11 16" id="KW-1015">Disulfide bond</keyword>
<organism evidence="18 19">
    <name type="scientific">Microtus ochrogaster</name>
    <name type="common">Prairie vole</name>
    <dbReference type="NCBI Taxonomy" id="79684"/>
    <lineage>
        <taxon>Eukaryota</taxon>
        <taxon>Metazoa</taxon>
        <taxon>Chordata</taxon>
        <taxon>Craniata</taxon>
        <taxon>Vertebrata</taxon>
        <taxon>Euteleostomi</taxon>
        <taxon>Mammalia</taxon>
        <taxon>Eutheria</taxon>
        <taxon>Euarchontoglires</taxon>
        <taxon>Glires</taxon>
        <taxon>Rodentia</taxon>
        <taxon>Myomorpha</taxon>
        <taxon>Muroidea</taxon>
        <taxon>Cricetidae</taxon>
        <taxon>Arvicolinae</taxon>
        <taxon>Microtus</taxon>
    </lineage>
</organism>
<evidence type="ECO:0000313" key="18">
    <source>
        <dbReference type="EMBL" id="KAH0502446.1"/>
    </source>
</evidence>
<keyword evidence="9" id="KW-0106">Calcium</keyword>
<dbReference type="InterPro" id="IPR000152">
    <property type="entry name" value="EGF-type_Asp/Asn_hydroxyl_site"/>
</dbReference>
<reference evidence="18" key="1">
    <citation type="submission" date="2020-03" db="EMBL/GenBank/DDBJ databases">
        <title>Studies in the Genomics of Life Span.</title>
        <authorList>
            <person name="Glass D."/>
        </authorList>
    </citation>
    <scope>NUCLEOTIDE SEQUENCE</scope>
    <source>
        <strain evidence="18">LTLLF</strain>
        <tissue evidence="18">Muscle</tissue>
    </source>
</reference>
<sequence>MTALWKHDACEVEGVGWRGLQRVESGLWRLAHTGKLRWCLNNLAVRILTVAILALWLPHHGNAQQQCTNGFDLDRQTGQCLDIDECRTIPEACRGDMMCVNQNGGYLCIPRTNPVYRGPYSNPYSTSYSGPYPAAAPPVPASNYPTISRPLVCRFGYQMDEGNQCVGAPFDTPVKRVRRGVHREIPERSDFRANPRKHGCAYTLQLMEPVAAESTNTTECAMVASRLCRMGTELRRTQMSPAPPCPGDDPEPEAVMPPGSCYVDRVSGLRFNEIHPDVYTDVYTDKDVDECATDSHQCNPTQICINTEGGYTCSCTDGYWLLEGQCLDIDECRYGYCQQLCANVPGSYSCTCNPGFTLNEDGRSCQDVNECETENPCVQTCVNTYGSFICRCDPGYELEEDGIHCSDMDECSFSEFLCQHECVNQPGSYFCSCPPGYVLLDDNRSCQDINECEHRNHTCTPLQTCYNLQGGFKCIDPIRCEEPYLLIGDNRCMCPAENTGCRDQPFTILYRDMDVVSGRSVPADIFQMQATTRYPGAYYIFQIKSGNEGREFYMRQTGPISATLVMTRPIKGPRDIQLDLEMITVNTVINFRGSSVIRLRIYVSQYPF</sequence>
<dbReference type="FunFam" id="2.10.25.10:FF:000190">
    <property type="entry name" value="fibulin-5 isoform X2"/>
    <property type="match status" value="1"/>
</dbReference>
<dbReference type="FunFam" id="2.10.25.10:FF:000091">
    <property type="entry name" value="Fibulin 5"/>
    <property type="match status" value="1"/>
</dbReference>
<evidence type="ECO:0000256" key="14">
    <source>
        <dbReference type="ARBA" id="ARBA00046808"/>
    </source>
</evidence>
<comment type="subcellular location">
    <subcellularLocation>
        <location evidence="1">Secreted</location>
        <location evidence="1">Extracellular space</location>
        <location evidence="1">Extracellular matrix</location>
    </subcellularLocation>
</comment>
<dbReference type="InterPro" id="IPR000742">
    <property type="entry name" value="EGF"/>
</dbReference>
<dbReference type="PANTHER" id="PTHR24034:SF107">
    <property type="entry name" value="FIBULIN-5"/>
    <property type="match status" value="1"/>
</dbReference>
<keyword evidence="5" id="KW-0272">Extracellular matrix</keyword>
<feature type="disulfide bond" evidence="16">
    <location>
        <begin position="371"/>
        <end position="381"/>
    </location>
</feature>
<evidence type="ECO:0000256" key="3">
    <source>
        <dbReference type="ARBA" id="ARBA00021559"/>
    </source>
</evidence>
<evidence type="ECO:0000256" key="15">
    <source>
        <dbReference type="ARBA" id="ARBA00079111"/>
    </source>
</evidence>
<evidence type="ECO:0000256" key="12">
    <source>
        <dbReference type="ARBA" id="ARBA00023180"/>
    </source>
</evidence>
<feature type="domain" description="EGF-like" evidence="17">
    <location>
        <begin position="328"/>
        <end position="366"/>
    </location>
</feature>
<evidence type="ECO:0000256" key="13">
    <source>
        <dbReference type="ARBA" id="ARBA00046125"/>
    </source>
</evidence>
<dbReference type="GO" id="GO:0007155">
    <property type="term" value="P:cell adhesion"/>
    <property type="evidence" value="ECO:0007669"/>
    <property type="project" value="UniProtKB-KW"/>
</dbReference>
<keyword evidence="10" id="KW-0130">Cell adhesion</keyword>
<evidence type="ECO:0000256" key="10">
    <source>
        <dbReference type="ARBA" id="ARBA00022889"/>
    </source>
</evidence>
<dbReference type="InterPro" id="IPR018097">
    <property type="entry name" value="EGF_Ca-bd_CS"/>
</dbReference>
<comment type="similarity">
    <text evidence="2">Belongs to the fibulin family.</text>
</comment>
<dbReference type="FunFam" id="2.10.25.10:FF:000487">
    <property type="entry name" value="Fibulin 5"/>
    <property type="match status" value="1"/>
</dbReference>
<dbReference type="InterPro" id="IPR050751">
    <property type="entry name" value="ECM_structural_protein"/>
</dbReference>
<keyword evidence="6 16" id="KW-0245">EGF-like domain</keyword>
<evidence type="ECO:0000256" key="16">
    <source>
        <dbReference type="PROSITE-ProRule" id="PRU00076"/>
    </source>
</evidence>
<evidence type="ECO:0000256" key="11">
    <source>
        <dbReference type="ARBA" id="ARBA00023157"/>
    </source>
</evidence>
<dbReference type="PRINTS" id="PR00907">
    <property type="entry name" value="THRMBOMODULN"/>
</dbReference>
<dbReference type="SMART" id="SM00179">
    <property type="entry name" value="EGF_CA"/>
    <property type="match status" value="6"/>
</dbReference>
<dbReference type="InterPro" id="IPR026823">
    <property type="entry name" value="cEGF"/>
</dbReference>
<keyword evidence="7" id="KW-0732">Signal</keyword>
<feature type="domain" description="EGF-like" evidence="17">
    <location>
        <begin position="407"/>
        <end position="447"/>
    </location>
</feature>
<dbReference type="PROSITE" id="PS00010">
    <property type="entry name" value="ASX_HYDROXYL"/>
    <property type="match status" value="4"/>
</dbReference>
<keyword evidence="4" id="KW-0964">Secreted</keyword>
<feature type="domain" description="EGF-like" evidence="17">
    <location>
        <begin position="367"/>
        <end position="406"/>
    </location>
</feature>
<evidence type="ECO:0000256" key="6">
    <source>
        <dbReference type="ARBA" id="ARBA00022536"/>
    </source>
</evidence>
<dbReference type="InterPro" id="IPR055088">
    <property type="entry name" value="Fibulin_C"/>
</dbReference>
<keyword evidence="8" id="KW-0677">Repeat</keyword>
<evidence type="ECO:0000256" key="1">
    <source>
        <dbReference type="ARBA" id="ARBA00004498"/>
    </source>
</evidence>
<dbReference type="SUPFAM" id="SSF57196">
    <property type="entry name" value="EGF/Laminin"/>
    <property type="match status" value="1"/>
</dbReference>
<dbReference type="PANTHER" id="PTHR24034">
    <property type="entry name" value="EGF-LIKE DOMAIN-CONTAINING PROTEIN"/>
    <property type="match status" value="1"/>
</dbReference>
<evidence type="ECO:0000259" key="17">
    <source>
        <dbReference type="PROSITE" id="PS50026"/>
    </source>
</evidence>
<dbReference type="EMBL" id="JAATJU010026000">
    <property type="protein sequence ID" value="KAH0502446.1"/>
    <property type="molecule type" value="Genomic_DNA"/>
</dbReference>
<protein>
    <recommendedName>
        <fullName evidence="3">Fibulin-5</fullName>
    </recommendedName>
    <alternativeName>
        <fullName evidence="15">Developmental arteries and neural crest EGF-like protein</fullName>
    </alternativeName>
</protein>
<dbReference type="PROSITE" id="PS01187">
    <property type="entry name" value="EGF_CA"/>
    <property type="match status" value="3"/>
</dbReference>
<proteinExistence type="inferred from homology"/>
<dbReference type="PROSITE" id="PS50026">
    <property type="entry name" value="EGF_3"/>
    <property type="match status" value="4"/>
</dbReference>
<dbReference type="GO" id="GO:0005615">
    <property type="term" value="C:extracellular space"/>
    <property type="evidence" value="ECO:0007669"/>
    <property type="project" value="UniProtKB-ARBA"/>
</dbReference>
<dbReference type="Pfam" id="PF22914">
    <property type="entry name" value="Fibulin_C"/>
    <property type="match status" value="1"/>
</dbReference>
<dbReference type="SUPFAM" id="SSF57184">
    <property type="entry name" value="Growth factor receptor domain"/>
    <property type="match status" value="1"/>
</dbReference>
<dbReference type="Pfam" id="PF12662">
    <property type="entry name" value="cEGF"/>
    <property type="match status" value="3"/>
</dbReference>
<comment type="subunit">
    <text evidence="14">Homodimer. Monomer, homodimerizes in presence of Ca(2+). Interacts with ELN. Interacts (via N-terminus) with the integrins ITGAV/ITGB3, ITGAV/ITGB5 and ITGA9/ITGB1. Interacts with FBN1 (via N-terminal domain). Forms a ternary complex with ELN and FBN1. Interacts with EFEMP2 with moderate affinity. Interacts with LOXL1.</text>
</comment>
<evidence type="ECO:0000256" key="8">
    <source>
        <dbReference type="ARBA" id="ARBA00022737"/>
    </source>
</evidence>
<gene>
    <name evidence="18" type="ORF">LTLLF_192620</name>
</gene>
<dbReference type="AlphaFoldDB" id="A0A8J6KKB5"/>
<comment type="function">
    <text evidence="13">Essential for elastic fiber formation, is involved in the assembly of continuous elastin (ELN) polymer and promotes the interaction of microfibrils and ELN. Stabilizes and organizes elastic fibers in the skin, lung and vasculature. Promotes adhesion of endothelial cells through interaction of integrins and the RGD motif. Vascular ligand for integrin receptors which may play a role in vascular development and remodeling. May act as an adapter that mediates the interaction between FBN1 and ELN.</text>
</comment>
<dbReference type="InterPro" id="IPR001881">
    <property type="entry name" value="EGF-like_Ca-bd_dom"/>
</dbReference>